<reference evidence="9 10" key="1">
    <citation type="submission" date="2014-04" db="EMBL/GenBank/DDBJ databases">
        <title>Draft genome sequence of Photobacterium halotolerans S2753: a solonamide, ngercheumicin and holomycin producer.</title>
        <authorList>
            <person name="Machado H.R."/>
            <person name="Gram L."/>
        </authorList>
    </citation>
    <scope>NUCLEOTIDE SEQUENCE [LARGE SCALE GENOMIC DNA]</scope>
    <source>
        <strain evidence="9 10">S2753</strain>
    </source>
</reference>
<comment type="similarity">
    <text evidence="2 7">Belongs to the FlgA family.</text>
</comment>
<feature type="domain" description="SAF" evidence="8">
    <location>
        <begin position="113"/>
        <end position="175"/>
    </location>
</feature>
<evidence type="ECO:0000256" key="1">
    <source>
        <dbReference type="ARBA" id="ARBA00004418"/>
    </source>
</evidence>
<dbReference type="PANTHER" id="PTHR36307">
    <property type="entry name" value="FLAGELLA BASAL BODY P-RING FORMATION PROTEIN FLGA"/>
    <property type="match status" value="1"/>
</dbReference>
<keyword evidence="9" id="KW-0966">Cell projection</keyword>
<evidence type="ECO:0000313" key="10">
    <source>
        <dbReference type="Proteomes" id="UP000027192"/>
    </source>
</evidence>
<sequence>MTERTHLTLCLIFIGILCGFLSANAIAASDNMLSNVRQAATDHIRSLVLRPERGELQISAAELDNRLRIGDCQEPLNRSVPGKQSLNGNVTVLISCPTSGWQVYVPVQVSLLLPRVVAARPLARGAVIHASDLKVDQVETRFQRSIVFEYPEQIIGSTVKRNINMGEAVEGNDICLVCRNDSVIIKAGQSGLNIVTKGTALSDGSLGEEIRVQNNKSRRIVSATITAVGEVTVRY</sequence>
<dbReference type="GO" id="GO:0042597">
    <property type="term" value="C:periplasmic space"/>
    <property type="evidence" value="ECO:0007669"/>
    <property type="project" value="UniProtKB-SubCell"/>
</dbReference>
<evidence type="ECO:0000256" key="2">
    <source>
        <dbReference type="ARBA" id="ARBA00010474"/>
    </source>
</evidence>
<evidence type="ECO:0000259" key="8">
    <source>
        <dbReference type="SMART" id="SM00858"/>
    </source>
</evidence>
<keyword evidence="7" id="KW-1005">Bacterial flagellum biogenesis</keyword>
<organism evidence="9 10">
    <name type="scientific">Photobacterium galatheae</name>
    <dbReference type="NCBI Taxonomy" id="1654360"/>
    <lineage>
        <taxon>Bacteria</taxon>
        <taxon>Pseudomonadati</taxon>
        <taxon>Pseudomonadota</taxon>
        <taxon>Gammaproteobacteria</taxon>
        <taxon>Vibrionales</taxon>
        <taxon>Vibrionaceae</taxon>
        <taxon>Photobacterium</taxon>
    </lineage>
</organism>
<comment type="function">
    <text evidence="6 7">Involved in the assembly process of the P-ring formation. It may associate with FlgF on the rod constituting a structure essential for the P-ring assembly or may act as a modulator protein for the P-ring assembly.</text>
</comment>
<dbReference type="InterPro" id="IPR041231">
    <property type="entry name" value="FlgA_N"/>
</dbReference>
<keyword evidence="10" id="KW-1185">Reference proteome</keyword>
<keyword evidence="5 7" id="KW-0574">Periplasm</keyword>
<comment type="subcellular location">
    <subcellularLocation>
        <location evidence="1 7">Periplasm</location>
    </subcellularLocation>
</comment>
<protein>
    <recommendedName>
        <fullName evidence="3 7">Flagella basal body P-ring formation protein FlgA</fullName>
    </recommendedName>
</protein>
<name>A0A066RZ97_9GAMM</name>
<evidence type="ECO:0000256" key="6">
    <source>
        <dbReference type="ARBA" id="ARBA00025643"/>
    </source>
</evidence>
<dbReference type="Gene3D" id="2.30.30.760">
    <property type="match status" value="1"/>
</dbReference>
<dbReference type="InterPro" id="IPR017585">
    <property type="entry name" value="SAF_FlgA"/>
</dbReference>
<dbReference type="InterPro" id="IPR039246">
    <property type="entry name" value="Flagellar_FlgA"/>
</dbReference>
<dbReference type="EMBL" id="JMIB01000004">
    <property type="protein sequence ID" value="KDM93027.1"/>
    <property type="molecule type" value="Genomic_DNA"/>
</dbReference>
<comment type="caution">
    <text evidence="9">The sequence shown here is derived from an EMBL/GenBank/DDBJ whole genome shotgun (WGS) entry which is preliminary data.</text>
</comment>
<dbReference type="Gene3D" id="3.90.1210.10">
    <property type="entry name" value="Antifreeze-like/N-acetylneuraminic acid synthase C-terminal domain"/>
    <property type="match status" value="1"/>
</dbReference>
<dbReference type="Pfam" id="PF17656">
    <property type="entry name" value="ChapFlgA_N"/>
    <property type="match status" value="1"/>
</dbReference>
<dbReference type="OrthoDB" id="5729023at2"/>
<dbReference type="AlphaFoldDB" id="A0A066RZ97"/>
<gene>
    <name evidence="9" type="ORF">EA58_02245</name>
</gene>
<keyword evidence="9" id="KW-0969">Cilium</keyword>
<dbReference type="InterPro" id="IPR036732">
    <property type="entry name" value="AFP_Neu5c_C_sf"/>
</dbReference>
<accession>A0A066RZ97</accession>
<dbReference type="NCBIfam" id="TIGR03170">
    <property type="entry name" value="flgA_cterm"/>
    <property type="match status" value="1"/>
</dbReference>
<dbReference type="STRING" id="1654360.EA58_02245"/>
<evidence type="ECO:0000256" key="4">
    <source>
        <dbReference type="ARBA" id="ARBA00022729"/>
    </source>
</evidence>
<dbReference type="CDD" id="cd11614">
    <property type="entry name" value="SAF_CpaB_FlgA_like"/>
    <property type="match status" value="1"/>
</dbReference>
<dbReference type="Pfam" id="PF13144">
    <property type="entry name" value="ChapFlgA"/>
    <property type="match status" value="1"/>
</dbReference>
<dbReference type="SUPFAM" id="SSF51269">
    <property type="entry name" value="AFP III-like domain"/>
    <property type="match status" value="1"/>
</dbReference>
<dbReference type="GO" id="GO:0044780">
    <property type="term" value="P:bacterial-type flagellum assembly"/>
    <property type="evidence" value="ECO:0007669"/>
    <property type="project" value="InterPro"/>
</dbReference>
<dbReference type="RefSeq" id="WP_036748421.1">
    <property type="nucleotide sequence ID" value="NZ_JAGSGC010000002.1"/>
</dbReference>
<proteinExistence type="inferred from homology"/>
<evidence type="ECO:0000256" key="5">
    <source>
        <dbReference type="ARBA" id="ARBA00022764"/>
    </source>
</evidence>
<keyword evidence="4" id="KW-0732">Signal</keyword>
<evidence type="ECO:0000256" key="3">
    <source>
        <dbReference type="ARBA" id="ARBA00014754"/>
    </source>
</evidence>
<dbReference type="SMART" id="SM00858">
    <property type="entry name" value="SAF"/>
    <property type="match status" value="1"/>
</dbReference>
<dbReference type="PANTHER" id="PTHR36307:SF1">
    <property type="entry name" value="FLAGELLA BASAL BODY P-RING FORMATION PROTEIN FLGA"/>
    <property type="match status" value="1"/>
</dbReference>
<evidence type="ECO:0000313" key="9">
    <source>
        <dbReference type="EMBL" id="KDM93027.1"/>
    </source>
</evidence>
<dbReference type="InterPro" id="IPR013974">
    <property type="entry name" value="SAF"/>
</dbReference>
<evidence type="ECO:0000256" key="7">
    <source>
        <dbReference type="RuleBase" id="RU362063"/>
    </source>
</evidence>
<dbReference type="Proteomes" id="UP000027192">
    <property type="component" value="Unassembled WGS sequence"/>
</dbReference>
<keyword evidence="9" id="KW-0282">Flagellum</keyword>